<evidence type="ECO:0000313" key="6">
    <source>
        <dbReference type="EnsemblPlants" id="KQL17000"/>
    </source>
</evidence>
<keyword evidence="1" id="KW-0813">Transport</keyword>
<dbReference type="InterPro" id="IPR051359">
    <property type="entry name" value="CaCA_antiporter"/>
</dbReference>
<dbReference type="PANTHER" id="PTHR12266:SF33">
    <property type="entry name" value="CATION_CALCIUM EXCHANGER 5"/>
    <property type="match status" value="1"/>
</dbReference>
<evidence type="ECO:0000256" key="5">
    <source>
        <dbReference type="SAM" id="Phobius"/>
    </source>
</evidence>
<name>K3ZB94_SETIT</name>
<keyword evidence="5" id="KW-0812">Transmembrane</keyword>
<evidence type="ECO:0000313" key="7">
    <source>
        <dbReference type="Proteomes" id="UP000004995"/>
    </source>
</evidence>
<dbReference type="InParanoid" id="K3ZB94"/>
<sequence length="87" mass="8795">MSRLAAHLRLSPSMATITLLVLGNGTPDMFASAAAPGGLGGMPRVGLAAVLSAGAFIPMGAFALISAPWEPVSSLQPRRVGPAWRVG</sequence>
<proteinExistence type="predicted"/>
<dbReference type="STRING" id="4555.K3ZB94"/>
<keyword evidence="7" id="KW-1185">Reference proteome</keyword>
<feature type="transmembrane region" description="Helical" evidence="5">
    <location>
        <begin position="44"/>
        <end position="69"/>
    </location>
</feature>
<keyword evidence="5" id="KW-1133">Transmembrane helix</keyword>
<evidence type="ECO:0000256" key="1">
    <source>
        <dbReference type="ARBA" id="ARBA00022448"/>
    </source>
</evidence>
<dbReference type="PANTHER" id="PTHR12266">
    <property type="entry name" value="NA+/CA2+ K+ INDEPENDENT EXCHANGER"/>
    <property type="match status" value="1"/>
</dbReference>
<dbReference type="AlphaFoldDB" id="K3ZB94"/>
<keyword evidence="5" id="KW-0472">Membrane</keyword>
<evidence type="ECO:0008006" key="8">
    <source>
        <dbReference type="Google" id="ProtNLM"/>
    </source>
</evidence>
<dbReference type="EMBL" id="AGNK02002097">
    <property type="status" value="NOT_ANNOTATED_CDS"/>
    <property type="molecule type" value="Genomic_DNA"/>
</dbReference>
<evidence type="ECO:0000256" key="3">
    <source>
        <dbReference type="ARBA" id="ARBA00023053"/>
    </source>
</evidence>
<dbReference type="Gramene" id="KQL17000">
    <property type="protein sequence ID" value="KQL17000"/>
    <property type="gene ID" value="SETIT_023815mg"/>
</dbReference>
<dbReference type="GO" id="GO:0006814">
    <property type="term" value="P:sodium ion transport"/>
    <property type="evidence" value="ECO:0007669"/>
    <property type="project" value="UniProtKB-KW"/>
</dbReference>
<evidence type="ECO:0000256" key="4">
    <source>
        <dbReference type="ARBA" id="ARBA00023201"/>
    </source>
</evidence>
<keyword evidence="4" id="KW-0739">Sodium transport</keyword>
<dbReference type="HOGENOM" id="CLU_2487652_0_0_1"/>
<reference evidence="6" key="2">
    <citation type="submission" date="2018-08" db="UniProtKB">
        <authorList>
            <consortium name="EnsemblPlants"/>
        </authorList>
    </citation>
    <scope>IDENTIFICATION</scope>
    <source>
        <strain evidence="6">Yugu1</strain>
    </source>
</reference>
<organism evidence="6 7">
    <name type="scientific">Setaria italica</name>
    <name type="common">Foxtail millet</name>
    <name type="synonym">Panicum italicum</name>
    <dbReference type="NCBI Taxonomy" id="4555"/>
    <lineage>
        <taxon>Eukaryota</taxon>
        <taxon>Viridiplantae</taxon>
        <taxon>Streptophyta</taxon>
        <taxon>Embryophyta</taxon>
        <taxon>Tracheophyta</taxon>
        <taxon>Spermatophyta</taxon>
        <taxon>Magnoliopsida</taxon>
        <taxon>Liliopsida</taxon>
        <taxon>Poales</taxon>
        <taxon>Poaceae</taxon>
        <taxon>PACMAD clade</taxon>
        <taxon>Panicoideae</taxon>
        <taxon>Panicodae</taxon>
        <taxon>Paniceae</taxon>
        <taxon>Cenchrinae</taxon>
        <taxon>Setaria</taxon>
    </lineage>
</organism>
<dbReference type="EnsemblPlants" id="KQL17000">
    <property type="protein sequence ID" value="KQL17000"/>
    <property type="gene ID" value="SETIT_023815mg"/>
</dbReference>
<dbReference type="GO" id="GO:0015297">
    <property type="term" value="F:antiporter activity"/>
    <property type="evidence" value="ECO:0007669"/>
    <property type="project" value="UniProtKB-KW"/>
</dbReference>
<protein>
    <recommendedName>
        <fullName evidence="8">Sodium/calcium exchanger membrane region domain-containing protein</fullName>
    </recommendedName>
</protein>
<keyword evidence="4" id="KW-0406">Ion transport</keyword>
<evidence type="ECO:0000256" key="2">
    <source>
        <dbReference type="ARBA" id="ARBA00022449"/>
    </source>
</evidence>
<keyword evidence="3" id="KW-0915">Sodium</keyword>
<dbReference type="eggNOG" id="KOG2399">
    <property type="taxonomic scope" value="Eukaryota"/>
</dbReference>
<reference evidence="7" key="1">
    <citation type="journal article" date="2012" name="Nat. Biotechnol.">
        <title>Reference genome sequence of the model plant Setaria.</title>
        <authorList>
            <person name="Bennetzen J.L."/>
            <person name="Schmutz J."/>
            <person name="Wang H."/>
            <person name="Percifield R."/>
            <person name="Hawkins J."/>
            <person name="Pontaroli A.C."/>
            <person name="Estep M."/>
            <person name="Feng L."/>
            <person name="Vaughn J.N."/>
            <person name="Grimwood J."/>
            <person name="Jenkins J."/>
            <person name="Barry K."/>
            <person name="Lindquist E."/>
            <person name="Hellsten U."/>
            <person name="Deshpande S."/>
            <person name="Wang X."/>
            <person name="Wu X."/>
            <person name="Mitros T."/>
            <person name="Triplett J."/>
            <person name="Yang X."/>
            <person name="Ye C.Y."/>
            <person name="Mauro-Herrera M."/>
            <person name="Wang L."/>
            <person name="Li P."/>
            <person name="Sharma M."/>
            <person name="Sharma R."/>
            <person name="Ronald P.C."/>
            <person name="Panaud O."/>
            <person name="Kellogg E.A."/>
            <person name="Brutnell T.P."/>
            <person name="Doust A.N."/>
            <person name="Tuskan G.A."/>
            <person name="Rokhsar D."/>
            <person name="Devos K.M."/>
        </authorList>
    </citation>
    <scope>NUCLEOTIDE SEQUENCE [LARGE SCALE GENOMIC DNA]</scope>
    <source>
        <strain evidence="7">cv. Yugu1</strain>
    </source>
</reference>
<keyword evidence="2" id="KW-0050">Antiport</keyword>
<dbReference type="Proteomes" id="UP000004995">
    <property type="component" value="Unassembled WGS sequence"/>
</dbReference>
<accession>K3ZB94</accession>